<feature type="compositionally biased region" description="Acidic residues" evidence="1">
    <location>
        <begin position="16"/>
        <end position="25"/>
    </location>
</feature>
<dbReference type="EMBL" id="AOMF01000006">
    <property type="protein sequence ID" value="EMA56868.1"/>
    <property type="molecule type" value="Genomic_DNA"/>
</dbReference>
<feature type="region of interest" description="Disordered" evidence="1">
    <location>
        <begin position="1"/>
        <end position="25"/>
    </location>
</feature>
<evidence type="ECO:0000256" key="1">
    <source>
        <dbReference type="SAM" id="MobiDB-lite"/>
    </source>
</evidence>
<feature type="non-terminal residue" evidence="2">
    <location>
        <position position="1"/>
    </location>
</feature>
<dbReference type="PATRIC" id="fig|1227457.3.peg.12"/>
<feature type="compositionally biased region" description="Basic and acidic residues" evidence="1">
    <location>
        <begin position="68"/>
        <end position="81"/>
    </location>
</feature>
<evidence type="ECO:0000313" key="2">
    <source>
        <dbReference type="EMBL" id="EMA56868.1"/>
    </source>
</evidence>
<feature type="region of interest" description="Disordered" evidence="1">
    <location>
        <begin position="53"/>
        <end position="94"/>
    </location>
</feature>
<proteinExistence type="predicted"/>
<name>M0NH20_9EURY</name>
<gene>
    <name evidence="2" type="ORF">C451_00095</name>
</gene>
<organism evidence="2 3">
    <name type="scientific">Halococcus thailandensis JCM 13552</name>
    <dbReference type="NCBI Taxonomy" id="1227457"/>
    <lineage>
        <taxon>Archaea</taxon>
        <taxon>Methanobacteriati</taxon>
        <taxon>Methanobacteriota</taxon>
        <taxon>Stenosarchaea group</taxon>
        <taxon>Halobacteria</taxon>
        <taxon>Halobacteriales</taxon>
        <taxon>Halococcaceae</taxon>
        <taxon>Halococcus</taxon>
    </lineage>
</organism>
<accession>M0NH20</accession>
<dbReference type="Proteomes" id="UP000011680">
    <property type="component" value="Unassembled WGS sequence"/>
</dbReference>
<comment type="caution">
    <text evidence="2">The sequence shown here is derived from an EMBL/GenBank/DDBJ whole genome shotgun (WGS) entry which is preliminary data.</text>
</comment>
<protein>
    <submittedName>
        <fullName evidence="2">Uncharacterized protein</fullName>
    </submittedName>
</protein>
<keyword evidence="3" id="KW-1185">Reference proteome</keyword>
<reference evidence="2 3" key="1">
    <citation type="journal article" date="2014" name="PLoS Genet.">
        <title>Phylogenetically driven sequencing of extremely halophilic archaea reveals strategies for static and dynamic osmo-response.</title>
        <authorList>
            <person name="Becker E.A."/>
            <person name="Seitzer P.M."/>
            <person name="Tritt A."/>
            <person name="Larsen D."/>
            <person name="Krusor M."/>
            <person name="Yao A.I."/>
            <person name="Wu D."/>
            <person name="Madern D."/>
            <person name="Eisen J.A."/>
            <person name="Darling A.E."/>
            <person name="Facciotti M.T."/>
        </authorList>
    </citation>
    <scope>NUCLEOTIDE SEQUENCE [LARGE SCALE GENOMIC DNA]</scope>
    <source>
        <strain evidence="2 3">JCM 13552</strain>
    </source>
</reference>
<evidence type="ECO:0000313" key="3">
    <source>
        <dbReference type="Proteomes" id="UP000011680"/>
    </source>
</evidence>
<dbReference type="AlphaFoldDB" id="M0NH20"/>
<sequence length="94" mass="10634">SYSEHDPAPFRVVLDEDRDDDADQIDPEQIRRAERVRAYLLDCQPWCDGGISQGDAAAKQGFSSSWATDRKQEWESGEWNHLDGVPEPSKVETA</sequence>